<name>A7GWE5_CAMC5</name>
<dbReference type="AlphaFoldDB" id="A7GWE5"/>
<dbReference type="HOGENOM" id="CLU_721229_0_0_7"/>
<evidence type="ECO:0000256" key="1">
    <source>
        <dbReference type="SAM" id="Phobius"/>
    </source>
</evidence>
<organism evidence="2 3">
    <name type="scientific">Campylobacter curvus (strain 525.92)</name>
    <dbReference type="NCBI Taxonomy" id="360105"/>
    <lineage>
        <taxon>Bacteria</taxon>
        <taxon>Pseudomonadati</taxon>
        <taxon>Campylobacterota</taxon>
        <taxon>Epsilonproteobacteria</taxon>
        <taxon>Campylobacterales</taxon>
        <taxon>Campylobacteraceae</taxon>
        <taxon>Campylobacter</taxon>
    </lineage>
</organism>
<evidence type="ECO:0000313" key="3">
    <source>
        <dbReference type="Proteomes" id="UP000006380"/>
    </source>
</evidence>
<dbReference type="KEGG" id="ccv:CCV52592_0863"/>
<dbReference type="OrthoDB" id="5349052at2"/>
<feature type="transmembrane region" description="Helical" evidence="1">
    <location>
        <begin position="6"/>
        <end position="28"/>
    </location>
</feature>
<dbReference type="RefSeq" id="WP_011991780.1">
    <property type="nucleotide sequence ID" value="NC_009715.2"/>
</dbReference>
<dbReference type="STRING" id="360105.CCV52592_0863"/>
<keyword evidence="1" id="KW-0812">Transmembrane</keyword>
<keyword evidence="1" id="KW-0472">Membrane</keyword>
<dbReference type="EMBL" id="CP000767">
    <property type="protein sequence ID" value="EAU01122.1"/>
    <property type="molecule type" value="Genomic_DNA"/>
</dbReference>
<sequence length="374" mass="43753">MESAKWVKLFFLISFILSLLICIINYIVDPYKLYDTNFIKNKTQLEKQETLVKTIDVQRIKPKSIILGTSRANKGYNPGHNYFIQPAYNYGRSGASIYEILNFLKFTLKNSKLEQALLVADWFSFNDIKMKEINDIETYNNINVFSYLNNTTMLKDSILNIKEQSYSIYSNHGQRLTKDIQDFISKTGGHLAVTKNDEKIYYKDFNTNYTYKDTGKSSFEDFKEILKICYENEVNLDIIFGPSHIRLWEAFAYYHDYELWLKWKKDVVLANEEVAKELGKKPFRVVDFSVYHALTSEPFPLDPAAKMKYYWEASHYKSELGDIVLDKLAGKKGKFDDFGVELNSTNIDAHLQNLRDARAKFIDTRAYRKEVFGE</sequence>
<keyword evidence="3" id="KW-1185">Reference proteome</keyword>
<keyword evidence="1" id="KW-1133">Transmembrane helix</keyword>
<reference evidence="2" key="1">
    <citation type="submission" date="2016-07" db="EMBL/GenBank/DDBJ databases">
        <title>Comparative genomics of the Campylobacter concisus group.</title>
        <authorList>
            <person name="Miller W.G."/>
            <person name="Yee E."/>
            <person name="Chapman M.H."/>
            <person name="Huynh S."/>
            <person name="Bono J.L."/>
            <person name="On S.L.W."/>
            <person name="StLeger J."/>
            <person name="Foster G."/>
            <person name="Parker C.T."/>
        </authorList>
    </citation>
    <scope>NUCLEOTIDE SEQUENCE</scope>
    <source>
        <strain evidence="2">525.92</strain>
    </source>
</reference>
<proteinExistence type="predicted"/>
<protein>
    <submittedName>
        <fullName evidence="2">Uncharacterized protein</fullName>
    </submittedName>
</protein>
<gene>
    <name evidence="2" type="ORF">CCV52592_0863</name>
</gene>
<accession>A7GWE5</accession>
<dbReference type="Proteomes" id="UP000006380">
    <property type="component" value="Chromosome"/>
</dbReference>
<evidence type="ECO:0000313" key="2">
    <source>
        <dbReference type="EMBL" id="EAU01122.1"/>
    </source>
</evidence>